<dbReference type="Pfam" id="PF02880">
    <property type="entry name" value="PGM_PMM_III"/>
    <property type="match status" value="1"/>
</dbReference>
<dbReference type="InterPro" id="IPR005846">
    <property type="entry name" value="A-D-PHexomutase_a/b/a-III"/>
</dbReference>
<dbReference type="InterPro" id="IPR005844">
    <property type="entry name" value="A-D-PHexomutase_a/b/a-I"/>
</dbReference>
<dbReference type="SUPFAM" id="SSF53738">
    <property type="entry name" value="Phosphoglucomutase, first 3 domains"/>
    <property type="match status" value="3"/>
</dbReference>
<dbReference type="Gene3D" id="3.30.310.50">
    <property type="entry name" value="Alpha-D-phosphohexomutase, C-terminal domain"/>
    <property type="match status" value="1"/>
</dbReference>
<evidence type="ECO:0000313" key="12">
    <source>
        <dbReference type="Proteomes" id="UP001232493"/>
    </source>
</evidence>
<evidence type="ECO:0000256" key="4">
    <source>
        <dbReference type="ARBA" id="ARBA00022723"/>
    </source>
</evidence>
<feature type="domain" description="Alpha-D-phosphohexomutase alpha/beta/alpha" evidence="10">
    <location>
        <begin position="323"/>
        <end position="449"/>
    </location>
</feature>
<dbReference type="InterPro" id="IPR036900">
    <property type="entry name" value="A-D-PHexomutase_C_sf"/>
</dbReference>
<protein>
    <submittedName>
        <fullName evidence="11">Phospho-sugar mutase</fullName>
    </submittedName>
</protein>
<keyword evidence="6" id="KW-0413">Isomerase</keyword>
<dbReference type="InterPro" id="IPR016066">
    <property type="entry name" value="A-D-PHexomutase_CS"/>
</dbReference>
<reference evidence="11 12" key="1">
    <citation type="submission" date="2021-02" db="EMBL/GenBank/DDBJ databases">
        <title>Characterization of Marinitoga sp. nov. str. BP5-C20A.</title>
        <authorList>
            <person name="Erauso G."/>
            <person name="Postec A."/>
        </authorList>
    </citation>
    <scope>NUCLEOTIDE SEQUENCE [LARGE SCALE GENOMIC DNA]</scope>
    <source>
        <strain evidence="11 12">BP5-C20A</strain>
    </source>
</reference>
<keyword evidence="3" id="KW-0597">Phosphoprotein</keyword>
<dbReference type="PANTHER" id="PTHR45745">
    <property type="entry name" value="PHOSPHOMANNOMUTASE 45A"/>
    <property type="match status" value="1"/>
</dbReference>
<dbReference type="Proteomes" id="UP001232493">
    <property type="component" value="Chromosome"/>
</dbReference>
<dbReference type="SUPFAM" id="SSF55957">
    <property type="entry name" value="Phosphoglucomutase, C-terminal domain"/>
    <property type="match status" value="1"/>
</dbReference>
<accession>A0ABY8PQ82</accession>
<evidence type="ECO:0000256" key="5">
    <source>
        <dbReference type="ARBA" id="ARBA00022842"/>
    </source>
</evidence>
<dbReference type="PANTHER" id="PTHR45745:SF1">
    <property type="entry name" value="PHOSPHOGLUCOMUTASE 2B-RELATED"/>
    <property type="match status" value="1"/>
</dbReference>
<dbReference type="InterPro" id="IPR005845">
    <property type="entry name" value="A-D-PHexomutase_a/b/a-II"/>
</dbReference>
<dbReference type="InterPro" id="IPR016055">
    <property type="entry name" value="A-D-PHexomutase_a/b/a-I/II/III"/>
</dbReference>
<evidence type="ECO:0000256" key="2">
    <source>
        <dbReference type="ARBA" id="ARBA00010231"/>
    </source>
</evidence>
<organism evidence="11 12">
    <name type="scientific">Marinitoga aeolica</name>
    <dbReference type="NCBI Taxonomy" id="2809031"/>
    <lineage>
        <taxon>Bacteria</taxon>
        <taxon>Thermotogati</taxon>
        <taxon>Thermotogota</taxon>
        <taxon>Thermotogae</taxon>
        <taxon>Petrotogales</taxon>
        <taxon>Petrotogaceae</taxon>
        <taxon>Marinitoga</taxon>
    </lineage>
</organism>
<dbReference type="PRINTS" id="PR00509">
    <property type="entry name" value="PGMPMM"/>
</dbReference>
<name>A0ABY8PQ82_9BACT</name>
<keyword evidence="4 7" id="KW-0479">Metal-binding</keyword>
<feature type="domain" description="Alpha-D-phosphohexomutase alpha/beta/alpha" evidence="9">
    <location>
        <begin position="209"/>
        <end position="314"/>
    </location>
</feature>
<comment type="cofactor">
    <cofactor evidence="1">
        <name>Mg(2+)</name>
        <dbReference type="ChEBI" id="CHEBI:18420"/>
    </cofactor>
</comment>
<feature type="domain" description="Alpha-D-phosphohexomutase alpha/beta/alpha" evidence="8">
    <location>
        <begin position="46"/>
        <end position="181"/>
    </location>
</feature>
<evidence type="ECO:0000259" key="8">
    <source>
        <dbReference type="Pfam" id="PF02878"/>
    </source>
</evidence>
<keyword evidence="5 7" id="KW-0460">Magnesium</keyword>
<dbReference type="Pfam" id="PF02878">
    <property type="entry name" value="PGM_PMM_I"/>
    <property type="match status" value="1"/>
</dbReference>
<dbReference type="Pfam" id="PF02879">
    <property type="entry name" value="PGM_PMM_II"/>
    <property type="match status" value="1"/>
</dbReference>
<proteinExistence type="inferred from homology"/>
<dbReference type="InterPro" id="IPR005841">
    <property type="entry name" value="Alpha-D-phosphohexomutase_SF"/>
</dbReference>
<evidence type="ECO:0000256" key="6">
    <source>
        <dbReference type="ARBA" id="ARBA00023235"/>
    </source>
</evidence>
<dbReference type="EMBL" id="CP069362">
    <property type="protein sequence ID" value="WGS64785.1"/>
    <property type="molecule type" value="Genomic_DNA"/>
</dbReference>
<dbReference type="PROSITE" id="PS00710">
    <property type="entry name" value="PGM_PMM"/>
    <property type="match status" value="1"/>
</dbReference>
<evidence type="ECO:0000256" key="7">
    <source>
        <dbReference type="RuleBase" id="RU004326"/>
    </source>
</evidence>
<comment type="similarity">
    <text evidence="2 7">Belongs to the phosphohexose mutase family.</text>
</comment>
<evidence type="ECO:0000256" key="3">
    <source>
        <dbReference type="ARBA" id="ARBA00022553"/>
    </source>
</evidence>
<evidence type="ECO:0000313" key="11">
    <source>
        <dbReference type="EMBL" id="WGS64785.1"/>
    </source>
</evidence>
<dbReference type="CDD" id="cd05799">
    <property type="entry name" value="PGM2"/>
    <property type="match status" value="1"/>
</dbReference>
<evidence type="ECO:0000259" key="9">
    <source>
        <dbReference type="Pfam" id="PF02879"/>
    </source>
</evidence>
<evidence type="ECO:0000259" key="10">
    <source>
        <dbReference type="Pfam" id="PF02880"/>
    </source>
</evidence>
<dbReference type="RefSeq" id="WP_280998688.1">
    <property type="nucleotide sequence ID" value="NZ_CP069362.1"/>
</dbReference>
<gene>
    <name evidence="11" type="ORF">JRV97_10565</name>
</gene>
<evidence type="ECO:0000256" key="1">
    <source>
        <dbReference type="ARBA" id="ARBA00001946"/>
    </source>
</evidence>
<sequence>MTDIEKNAYNKFELWVKKADSSLKNELINIKNDKKELLDRFFKDLEFGTGGLRGKIGAGTNRMNVHTVARATQGFANYLKKICRFPAVAIAYDTRKFSLDFAKTAASVLAANGINVHIFKEVTATPILSFAVRYLKTTAGIVITASHNPPQYNGYKIYTSDGTQAIPKVANKVIEEINKLDYFDDVKITDFEEGIKSGYINWISEELFEDYINNLESYLRSLMPQMENNINIVYSPFHGTGLKPVKEILTRLGFNLKIVEEQAVPDPNFSTVKVPNPEEKDAFELALNYANNINADLVMATDPDSDRLGIYVKEGNDYKAFTGNQIGVMLSHFILTRMQSLGILPENGLIIKTIVTTDMIKPIAREFNISVEETLTGFKFIGEKLEKYYNNGEKKFIFGFEESYGYLANDHARDKDAVIASGLVAIMVSYIHNKNMTLTDYFNELKEKYGYYLEENVSFTLEGIEGLNKINTIMQKLRNNPPTQVKNLKLMEIIDYLKGINDLPQSNVVELNYENKLKIIGRPSGTEPKIKFYLLAKGNNEVEAKNIISGAKEVVNSLTEY</sequence>
<dbReference type="Gene3D" id="3.40.120.10">
    <property type="entry name" value="Alpha-D-Glucose-1,6-Bisphosphate, subunit A, domain 3"/>
    <property type="match status" value="3"/>
</dbReference>
<keyword evidence="12" id="KW-1185">Reference proteome</keyword>